<protein>
    <submittedName>
        <fullName evidence="2">Uncharacterized protein</fullName>
    </submittedName>
</protein>
<evidence type="ECO:0000313" key="3">
    <source>
        <dbReference type="Proteomes" id="UP000311919"/>
    </source>
</evidence>
<name>A0A4Z2CKJ3_SCHJA</name>
<evidence type="ECO:0000313" key="2">
    <source>
        <dbReference type="EMBL" id="TNN04530.1"/>
    </source>
</evidence>
<accession>A0A4Z2CKJ3</accession>
<feature type="compositionally biased region" description="Polar residues" evidence="1">
    <location>
        <begin position="10"/>
        <end position="21"/>
    </location>
</feature>
<sequence>MLAIDPRTSDAFNDSRQSPASQRKYEARSPTFDRPWVGPEHPLMFHGAIAPASSSISTLRAGARRPEHRLTAAQYKEAHNTEGCASSLTSRRAQYGLPGSHRCDPENARSRKCNRAKC</sequence>
<dbReference type="Proteomes" id="UP000311919">
    <property type="component" value="Unassembled WGS sequence"/>
</dbReference>
<dbReference type="AlphaFoldDB" id="A0A4Z2CKJ3"/>
<organism evidence="2 3">
    <name type="scientific">Schistosoma japonicum</name>
    <name type="common">Blood fluke</name>
    <dbReference type="NCBI Taxonomy" id="6182"/>
    <lineage>
        <taxon>Eukaryota</taxon>
        <taxon>Metazoa</taxon>
        <taxon>Spiralia</taxon>
        <taxon>Lophotrochozoa</taxon>
        <taxon>Platyhelminthes</taxon>
        <taxon>Trematoda</taxon>
        <taxon>Digenea</taxon>
        <taxon>Strigeidida</taxon>
        <taxon>Schistosomatoidea</taxon>
        <taxon>Schistosomatidae</taxon>
        <taxon>Schistosoma</taxon>
    </lineage>
</organism>
<keyword evidence="3" id="KW-1185">Reference proteome</keyword>
<dbReference type="EMBL" id="SKCS01001555">
    <property type="protein sequence ID" value="TNN04530.1"/>
    <property type="molecule type" value="Genomic_DNA"/>
</dbReference>
<evidence type="ECO:0000256" key="1">
    <source>
        <dbReference type="SAM" id="MobiDB-lite"/>
    </source>
</evidence>
<feature type="region of interest" description="Disordered" evidence="1">
    <location>
        <begin position="1"/>
        <end position="33"/>
    </location>
</feature>
<feature type="region of interest" description="Disordered" evidence="1">
    <location>
        <begin position="95"/>
        <end position="118"/>
    </location>
</feature>
<comment type="caution">
    <text evidence="2">The sequence shown here is derived from an EMBL/GenBank/DDBJ whole genome shotgun (WGS) entry which is preliminary data.</text>
</comment>
<proteinExistence type="predicted"/>
<reference evidence="2 3" key="1">
    <citation type="submission" date="2019-03" db="EMBL/GenBank/DDBJ databases">
        <title>An improved genome assembly of the fluke Schistosoma japonicum.</title>
        <authorList>
            <person name="Hu W."/>
            <person name="Luo F."/>
            <person name="Yin M."/>
            <person name="Mo X."/>
            <person name="Sun C."/>
            <person name="Wu Q."/>
            <person name="Zhu B."/>
            <person name="Xiang M."/>
            <person name="Wang J."/>
            <person name="Wang Y."/>
            <person name="Zhang T."/>
            <person name="Xu B."/>
            <person name="Zheng H."/>
            <person name="Feng Z."/>
        </authorList>
    </citation>
    <scope>NUCLEOTIDE SEQUENCE [LARGE SCALE GENOMIC DNA]</scope>
    <source>
        <strain evidence="2">HuSjv2</strain>
        <tissue evidence="2">Worms</tissue>
    </source>
</reference>
<gene>
    <name evidence="2" type="ORF">EWB00_001994</name>
</gene>